<name>A0ABT1C871_9HYPH</name>
<comment type="caution">
    <text evidence="15">The sequence shown here is derived from an EMBL/GenBank/DDBJ whole genome shotgun (WGS) entry which is preliminary data.</text>
</comment>
<dbReference type="Gene3D" id="3.40.1690.10">
    <property type="entry name" value="secretion proteins EscU"/>
    <property type="match status" value="1"/>
</dbReference>
<feature type="region of interest" description="Disordered" evidence="14">
    <location>
        <begin position="1"/>
        <end position="24"/>
    </location>
</feature>
<evidence type="ECO:0000256" key="9">
    <source>
        <dbReference type="ARBA" id="ARBA00022989"/>
    </source>
</evidence>
<evidence type="ECO:0000256" key="8">
    <source>
        <dbReference type="ARBA" id="ARBA00022927"/>
    </source>
</evidence>
<evidence type="ECO:0000256" key="13">
    <source>
        <dbReference type="RuleBase" id="RU364091"/>
    </source>
</evidence>
<evidence type="ECO:0000256" key="6">
    <source>
        <dbReference type="ARBA" id="ARBA00022692"/>
    </source>
</evidence>
<sequence>MSESADKDSKTEEPTEKKIRDAVEKGNLPHSRETAIVASFGAVLVFTLFFLGQSVTDLSLFLGRFLESPEEWPLESERDLETLLGIIAAECGRTVGLLFLFLIIAGIGATLVQHSPQMVGERIRPQWSRVSPAAGWKRLFGTQGFVEFAKSVAKVGLAFVVVYLSLDGVVPQLLSGSISPADAFGHTVLGIATRVLVSLTLTTGLIAAADFVWTRYHWKSELRMTKQEIKDEFKQSEGDPIVKGRIRSMQRDRARRRMIASVPKATLVIANPTHFSIALRYVREENDAPVVVAKGQDLLALKIREIAAQNGIPVFEEVALARSMYKQVSVDSVIPPQFYQAVAELVRIVYAKKGSGGGGRA</sequence>
<feature type="transmembrane region" description="Helical" evidence="13">
    <location>
        <begin position="155"/>
        <end position="174"/>
    </location>
</feature>
<dbReference type="Pfam" id="PF01312">
    <property type="entry name" value="Bac_export_2"/>
    <property type="match status" value="1"/>
</dbReference>
<keyword evidence="5 13" id="KW-1003">Cell membrane</keyword>
<feature type="transmembrane region" description="Helical" evidence="13">
    <location>
        <begin position="82"/>
        <end position="112"/>
    </location>
</feature>
<dbReference type="EMBL" id="JAMXQS010000007">
    <property type="protein sequence ID" value="MCO6051010.1"/>
    <property type="molecule type" value="Genomic_DNA"/>
</dbReference>
<dbReference type="Gene3D" id="6.10.250.2080">
    <property type="match status" value="1"/>
</dbReference>
<evidence type="ECO:0000313" key="16">
    <source>
        <dbReference type="Proteomes" id="UP001205906"/>
    </source>
</evidence>
<keyword evidence="8 13" id="KW-0653">Protein transport</keyword>
<dbReference type="NCBIfam" id="TIGR00328">
    <property type="entry name" value="flhB"/>
    <property type="match status" value="1"/>
</dbReference>
<dbReference type="PANTHER" id="PTHR30531:SF12">
    <property type="entry name" value="FLAGELLAR BIOSYNTHETIC PROTEIN FLHB"/>
    <property type="match status" value="1"/>
</dbReference>
<evidence type="ECO:0000256" key="5">
    <source>
        <dbReference type="ARBA" id="ARBA00022475"/>
    </source>
</evidence>
<keyword evidence="15" id="KW-0966">Cell projection</keyword>
<gene>
    <name evidence="13 15" type="primary">flhB</name>
    <name evidence="15" type="ORF">NGM99_14600</name>
</gene>
<dbReference type="InterPro" id="IPR029025">
    <property type="entry name" value="T3SS_substrate_exporter_C"/>
</dbReference>
<evidence type="ECO:0000256" key="3">
    <source>
        <dbReference type="ARBA" id="ARBA00021622"/>
    </source>
</evidence>
<keyword evidence="7 13" id="KW-1005">Bacterial flagellum biogenesis</keyword>
<keyword evidence="4 13" id="KW-0813">Transport</keyword>
<dbReference type="RefSeq" id="WP_252820176.1">
    <property type="nucleotide sequence ID" value="NZ_JAMXQS010000007.1"/>
</dbReference>
<evidence type="ECO:0000256" key="1">
    <source>
        <dbReference type="ARBA" id="ARBA00004651"/>
    </source>
</evidence>
<accession>A0ABT1C871</accession>
<comment type="subcellular location">
    <subcellularLocation>
        <location evidence="1">Cell membrane</location>
        <topology evidence="1">Multi-pass membrane protein</topology>
    </subcellularLocation>
</comment>
<evidence type="ECO:0000256" key="12">
    <source>
        <dbReference type="ARBA" id="ARBA00025078"/>
    </source>
</evidence>
<evidence type="ECO:0000313" key="15">
    <source>
        <dbReference type="EMBL" id="MCO6051010.1"/>
    </source>
</evidence>
<comment type="function">
    <text evidence="12 13">Required for formation of the rod structure in the basal body of the flagellar apparatus. Together with FliI and FliH, may constitute the export apparatus of flagellin.</text>
</comment>
<feature type="transmembrane region" description="Helical" evidence="13">
    <location>
        <begin position="35"/>
        <end position="62"/>
    </location>
</feature>
<keyword evidence="16" id="KW-1185">Reference proteome</keyword>
<feature type="transmembrane region" description="Helical" evidence="13">
    <location>
        <begin position="194"/>
        <end position="213"/>
    </location>
</feature>
<dbReference type="InterPro" id="IPR006136">
    <property type="entry name" value="FlhB"/>
</dbReference>
<dbReference type="SUPFAM" id="SSF160544">
    <property type="entry name" value="EscU C-terminal domain-like"/>
    <property type="match status" value="1"/>
</dbReference>
<evidence type="ECO:0000256" key="4">
    <source>
        <dbReference type="ARBA" id="ARBA00022448"/>
    </source>
</evidence>
<dbReference type="PRINTS" id="PR00950">
    <property type="entry name" value="TYPE3IMSPROT"/>
</dbReference>
<comment type="similarity">
    <text evidence="2 13">Belongs to the type III secretion exporter family.</text>
</comment>
<evidence type="ECO:0000256" key="11">
    <source>
        <dbReference type="ARBA" id="ARBA00023225"/>
    </source>
</evidence>
<reference evidence="15 16" key="1">
    <citation type="submission" date="2022-06" db="EMBL/GenBank/DDBJ databases">
        <title>Mesorhizobium sp. strain RP14 Genome sequencing and assembly.</title>
        <authorList>
            <person name="Kim I."/>
        </authorList>
    </citation>
    <scope>NUCLEOTIDE SEQUENCE [LARGE SCALE GENOMIC DNA]</scope>
    <source>
        <strain evidence="16">RP14(2022)</strain>
    </source>
</reference>
<evidence type="ECO:0000256" key="14">
    <source>
        <dbReference type="SAM" id="MobiDB-lite"/>
    </source>
</evidence>
<keyword evidence="15" id="KW-0282">Flagellum</keyword>
<organism evidence="15 16">
    <name type="scientific">Mesorhizobium liriopis</name>
    <dbReference type="NCBI Taxonomy" id="2953882"/>
    <lineage>
        <taxon>Bacteria</taxon>
        <taxon>Pseudomonadati</taxon>
        <taxon>Pseudomonadota</taxon>
        <taxon>Alphaproteobacteria</taxon>
        <taxon>Hyphomicrobiales</taxon>
        <taxon>Phyllobacteriaceae</taxon>
        <taxon>Mesorhizobium</taxon>
    </lineage>
</organism>
<keyword evidence="15" id="KW-0969">Cilium</keyword>
<keyword evidence="10 13" id="KW-0472">Membrane</keyword>
<keyword evidence="9 13" id="KW-1133">Transmembrane helix</keyword>
<dbReference type="PANTHER" id="PTHR30531">
    <property type="entry name" value="FLAGELLAR BIOSYNTHETIC PROTEIN FLHB"/>
    <property type="match status" value="1"/>
</dbReference>
<evidence type="ECO:0000256" key="7">
    <source>
        <dbReference type="ARBA" id="ARBA00022795"/>
    </source>
</evidence>
<evidence type="ECO:0000256" key="2">
    <source>
        <dbReference type="ARBA" id="ARBA00010690"/>
    </source>
</evidence>
<keyword evidence="6 13" id="KW-0812">Transmembrane</keyword>
<evidence type="ECO:0000256" key="10">
    <source>
        <dbReference type="ARBA" id="ARBA00023136"/>
    </source>
</evidence>
<dbReference type="Proteomes" id="UP001205906">
    <property type="component" value="Unassembled WGS sequence"/>
</dbReference>
<dbReference type="InterPro" id="IPR006135">
    <property type="entry name" value="T3SS_substrate_exporter"/>
</dbReference>
<proteinExistence type="inferred from homology"/>
<protein>
    <recommendedName>
        <fullName evidence="3 13">Flagellar biosynthetic protein FlhB</fullName>
    </recommendedName>
</protein>
<keyword evidence="11 13" id="KW-1006">Bacterial flagellum protein export</keyword>